<sequence>MRLRRIFIFIILLLMGITGCAAADSEPAGDVHRTDENKQDSGATIHKDSEKIAECYREIYEQAYQEDNINSLEVKEKIIASLGDKGYTAVDMGNQIDMVNPGQAEEFCKSVGNKEEDQATILIIGNDGGFVRYDLRTKDGEVKVLRSSLFWKDGLPSAEFYERFTAHTWKYTKEGYIFIEQYHMPGYDGAPGITAIRVKPLDRSLRELNRQYVMPLGYERNNLLITDWSASDYGALDFYDLYEEMYKLKYGDYVPYESGYGGEEYEVPEKELEEVIQTYIGIDSTLLREKTMYQRESKTYLYRPRGMHDAETPYEPEPEVTACEEQEDGTLKLTVNAVWQMEMQSCAFTSELVVRPLENGAFQYVSNRVVPLPDSNGAVWYTPRLSQEEWTAFYRNTQ</sequence>
<dbReference type="PROSITE" id="PS51257">
    <property type="entry name" value="PROKAR_LIPOPROTEIN"/>
    <property type="match status" value="1"/>
</dbReference>
<reference evidence="3 4" key="1">
    <citation type="submission" date="2018-05" db="EMBL/GenBank/DDBJ databases">
        <title>The Hungate 1000. A catalogue of reference genomes from the rumen microbiome.</title>
        <authorList>
            <person name="Kelly W."/>
        </authorList>
    </citation>
    <scope>NUCLEOTIDE SEQUENCE [LARGE SCALE GENOMIC DNA]</scope>
    <source>
        <strain evidence="3 4">NLAE-zl-C242</strain>
    </source>
</reference>
<feature type="signal peptide" evidence="2">
    <location>
        <begin position="1"/>
        <end position="23"/>
    </location>
</feature>
<dbReference type="AlphaFoldDB" id="A0A2Y9BBX9"/>
<feature type="chain" id="PRO_5043162107" evidence="2">
    <location>
        <begin position="24"/>
        <end position="398"/>
    </location>
</feature>
<evidence type="ECO:0000256" key="1">
    <source>
        <dbReference type="SAM" id="MobiDB-lite"/>
    </source>
</evidence>
<dbReference type="RefSeq" id="WP_242995941.1">
    <property type="nucleotide sequence ID" value="NZ_BAAACK010000007.1"/>
</dbReference>
<feature type="compositionally biased region" description="Basic and acidic residues" evidence="1">
    <location>
        <begin position="29"/>
        <end position="44"/>
    </location>
</feature>
<name>A0A2Y9BBX9_9FIRM</name>
<evidence type="ECO:0000256" key="2">
    <source>
        <dbReference type="SAM" id="SignalP"/>
    </source>
</evidence>
<keyword evidence="2" id="KW-0732">Signal</keyword>
<keyword evidence="4" id="KW-1185">Reference proteome</keyword>
<proteinExistence type="predicted"/>
<evidence type="ECO:0000313" key="3">
    <source>
        <dbReference type="EMBL" id="PWJ32414.1"/>
    </source>
</evidence>
<dbReference type="EMBL" id="QGDL01000001">
    <property type="protein sequence ID" value="PWJ32414.1"/>
    <property type="molecule type" value="Genomic_DNA"/>
</dbReference>
<dbReference type="Proteomes" id="UP000245845">
    <property type="component" value="Unassembled WGS sequence"/>
</dbReference>
<dbReference type="InterPro" id="IPR045714">
    <property type="entry name" value="DUF6070"/>
</dbReference>
<evidence type="ECO:0000313" key="4">
    <source>
        <dbReference type="Proteomes" id="UP000245845"/>
    </source>
</evidence>
<organism evidence="3 4">
    <name type="scientific">Faecalicatena orotica</name>
    <dbReference type="NCBI Taxonomy" id="1544"/>
    <lineage>
        <taxon>Bacteria</taxon>
        <taxon>Bacillati</taxon>
        <taxon>Bacillota</taxon>
        <taxon>Clostridia</taxon>
        <taxon>Lachnospirales</taxon>
        <taxon>Lachnospiraceae</taxon>
        <taxon>Faecalicatena</taxon>
    </lineage>
</organism>
<comment type="caution">
    <text evidence="3">The sequence shown here is derived from an EMBL/GenBank/DDBJ whole genome shotgun (WGS) entry which is preliminary data.</text>
</comment>
<gene>
    <name evidence="3" type="ORF">A8806_101703</name>
</gene>
<protein>
    <submittedName>
        <fullName evidence="3">Uncharacterized protein</fullName>
    </submittedName>
</protein>
<feature type="region of interest" description="Disordered" evidence="1">
    <location>
        <begin position="25"/>
        <end position="44"/>
    </location>
</feature>
<dbReference type="Pfam" id="PF19546">
    <property type="entry name" value="DUF6070"/>
    <property type="match status" value="1"/>
</dbReference>
<accession>A0A2Y9BBX9</accession>